<evidence type="ECO:0000313" key="2">
    <source>
        <dbReference type="Proteomes" id="UP001597365"/>
    </source>
</evidence>
<dbReference type="Pfam" id="PF14078">
    <property type="entry name" value="DUF4259"/>
    <property type="match status" value="1"/>
</dbReference>
<dbReference type="InterPro" id="IPR025355">
    <property type="entry name" value="DUF4259"/>
</dbReference>
<dbReference type="Proteomes" id="UP001597365">
    <property type="component" value="Unassembled WGS sequence"/>
</dbReference>
<evidence type="ECO:0000313" key="1">
    <source>
        <dbReference type="EMBL" id="MFD1830391.1"/>
    </source>
</evidence>
<keyword evidence="2" id="KW-1185">Reference proteome</keyword>
<dbReference type="EMBL" id="JBHUFU010000006">
    <property type="protein sequence ID" value="MFD1830391.1"/>
    <property type="molecule type" value="Genomic_DNA"/>
</dbReference>
<accession>A0ABW4PLS1</accession>
<organism evidence="1 2">
    <name type="scientific">Streptomyces desertarenae</name>
    <dbReference type="NCBI Taxonomy" id="2666184"/>
    <lineage>
        <taxon>Bacteria</taxon>
        <taxon>Bacillati</taxon>
        <taxon>Actinomycetota</taxon>
        <taxon>Actinomycetes</taxon>
        <taxon>Kitasatosporales</taxon>
        <taxon>Streptomycetaceae</taxon>
        <taxon>Streptomyces</taxon>
    </lineage>
</organism>
<reference evidence="2" key="1">
    <citation type="journal article" date="2019" name="Int. J. Syst. Evol. Microbiol.">
        <title>The Global Catalogue of Microorganisms (GCM) 10K type strain sequencing project: providing services to taxonomists for standard genome sequencing and annotation.</title>
        <authorList>
            <consortium name="The Broad Institute Genomics Platform"/>
            <consortium name="The Broad Institute Genome Sequencing Center for Infectious Disease"/>
            <person name="Wu L."/>
            <person name="Ma J."/>
        </authorList>
    </citation>
    <scope>NUCLEOTIDE SEQUENCE [LARGE SCALE GENOMIC DNA]</scope>
    <source>
        <strain evidence="2">CGMCC 4.7455</strain>
    </source>
</reference>
<name>A0ABW4PLS1_9ACTN</name>
<dbReference type="RefSeq" id="WP_380899342.1">
    <property type="nucleotide sequence ID" value="NZ_JBHUFU010000006.1"/>
</dbReference>
<proteinExistence type="predicted"/>
<gene>
    <name evidence="1" type="ORF">ACFSJS_12025</name>
</gene>
<comment type="caution">
    <text evidence="1">The sequence shown here is derived from an EMBL/GenBank/DDBJ whole genome shotgun (WGS) entry which is preliminary data.</text>
</comment>
<protein>
    <submittedName>
        <fullName evidence="1">DUF4259 domain-containing protein</fullName>
    </submittedName>
</protein>
<sequence length="142" mass="15128">MGTWGPGPFDSDTAEDYLDELEEKPASGRLAAVTTTFCAASEGGSSDALPEEVMAAAAVVAANLPAGASLEWSEDYSGVTDWLPKPIDSALASSAMRALESVFSENESFWRSWVNEEEREEARAELDRVKALLRSAHGGGSR</sequence>